<dbReference type="SUPFAM" id="SSF88723">
    <property type="entry name" value="PIN domain-like"/>
    <property type="match status" value="1"/>
</dbReference>
<keyword evidence="1 5" id="KW-1277">Toxin-antitoxin system</keyword>
<name>A0AA44CAM4_9HYPH</name>
<evidence type="ECO:0000256" key="1">
    <source>
        <dbReference type="ARBA" id="ARBA00022649"/>
    </source>
</evidence>
<accession>A0AA44CAM4</accession>
<dbReference type="InterPro" id="IPR052919">
    <property type="entry name" value="TA_system_RNase"/>
</dbReference>
<dbReference type="InterPro" id="IPR022907">
    <property type="entry name" value="VapC_family"/>
</dbReference>
<keyword evidence="5" id="KW-0460">Magnesium</keyword>
<dbReference type="CDD" id="cd09872">
    <property type="entry name" value="PIN_Sll0205-like"/>
    <property type="match status" value="1"/>
</dbReference>
<feature type="domain" description="PIN" evidence="6">
    <location>
        <begin position="2"/>
        <end position="120"/>
    </location>
</feature>
<reference evidence="7" key="1">
    <citation type="submission" date="2020-03" db="EMBL/GenBank/DDBJ databases">
        <title>Ferranicluibacter endophyticum gen. nov., sp. nov., a new genus isolated from Rubus ulmifolius Schott. stem.</title>
        <authorList>
            <person name="Roca-Couso R."/>
            <person name="Flores-Felix J.D."/>
            <person name="Igual J.M."/>
            <person name="Rivas R."/>
        </authorList>
    </citation>
    <scope>NUCLEOTIDE SEQUENCE</scope>
    <source>
        <strain evidence="7">CRRU44</strain>
    </source>
</reference>
<keyword evidence="4 5" id="KW-0378">Hydrolase</keyword>
<sequence>MMVLDTHVLVWAVQDDPKLKRQARTLLDAATADGRVLVAAISLWEIAMLVKKGRLVLGIDVGRWIDQVTTLPGIEIAPLNGRIAVESVSLPGSFHADPADRMIVATARCHELPLMTADEAVLAYSAAGYLKTIPAHL</sequence>
<comment type="cofactor">
    <cofactor evidence="5">
        <name>Mg(2+)</name>
        <dbReference type="ChEBI" id="CHEBI:18420"/>
    </cofactor>
</comment>
<keyword evidence="8" id="KW-1185">Reference proteome</keyword>
<evidence type="ECO:0000256" key="5">
    <source>
        <dbReference type="HAMAP-Rule" id="MF_00265"/>
    </source>
</evidence>
<dbReference type="PANTHER" id="PTHR36173">
    <property type="entry name" value="RIBONUCLEASE VAPC16-RELATED"/>
    <property type="match status" value="1"/>
</dbReference>
<evidence type="ECO:0000256" key="2">
    <source>
        <dbReference type="ARBA" id="ARBA00022722"/>
    </source>
</evidence>
<comment type="similarity">
    <text evidence="5">Belongs to the PINc/VapC protein family.</text>
</comment>
<dbReference type="Gene3D" id="3.40.50.1010">
    <property type="entry name" value="5'-nuclease"/>
    <property type="match status" value="1"/>
</dbReference>
<dbReference type="EC" id="3.1.-.-" evidence="5"/>
<dbReference type="GO" id="GO:0000287">
    <property type="term" value="F:magnesium ion binding"/>
    <property type="evidence" value="ECO:0007669"/>
    <property type="project" value="UniProtKB-UniRule"/>
</dbReference>
<keyword evidence="2 5" id="KW-0540">Nuclease</keyword>
<evidence type="ECO:0000256" key="4">
    <source>
        <dbReference type="ARBA" id="ARBA00022801"/>
    </source>
</evidence>
<dbReference type="InterPro" id="IPR041705">
    <property type="entry name" value="PIN_Sll0205"/>
</dbReference>
<dbReference type="GO" id="GO:0004540">
    <property type="term" value="F:RNA nuclease activity"/>
    <property type="evidence" value="ECO:0007669"/>
    <property type="project" value="InterPro"/>
</dbReference>
<comment type="caution">
    <text evidence="7">The sequence shown here is derived from an EMBL/GenBank/DDBJ whole genome shotgun (WGS) entry which is preliminary data.</text>
</comment>
<dbReference type="AlphaFoldDB" id="A0AA44CAM4"/>
<dbReference type="PANTHER" id="PTHR36173:SF1">
    <property type="entry name" value="RIBONUCLEASE VAPC22"/>
    <property type="match status" value="1"/>
</dbReference>
<evidence type="ECO:0000259" key="6">
    <source>
        <dbReference type="Pfam" id="PF01850"/>
    </source>
</evidence>
<dbReference type="HAMAP" id="MF_00265">
    <property type="entry name" value="VapC_Nob1"/>
    <property type="match status" value="1"/>
</dbReference>
<dbReference type="Pfam" id="PF01850">
    <property type="entry name" value="PIN"/>
    <property type="match status" value="1"/>
</dbReference>
<keyword evidence="3 5" id="KW-0479">Metal-binding</keyword>
<evidence type="ECO:0000313" key="8">
    <source>
        <dbReference type="Proteomes" id="UP001155840"/>
    </source>
</evidence>
<dbReference type="GO" id="GO:0090729">
    <property type="term" value="F:toxin activity"/>
    <property type="evidence" value="ECO:0007669"/>
    <property type="project" value="UniProtKB-KW"/>
</dbReference>
<comment type="function">
    <text evidence="5">Toxic component of a toxin-antitoxin (TA) system. An RNase.</text>
</comment>
<evidence type="ECO:0000313" key="7">
    <source>
        <dbReference type="EMBL" id="NHT76325.1"/>
    </source>
</evidence>
<feature type="binding site" evidence="5">
    <location>
        <position position="5"/>
    </location>
    <ligand>
        <name>Mg(2+)</name>
        <dbReference type="ChEBI" id="CHEBI:18420"/>
    </ligand>
</feature>
<dbReference type="EMBL" id="JAANCM010000005">
    <property type="protein sequence ID" value="NHT76325.1"/>
    <property type="molecule type" value="Genomic_DNA"/>
</dbReference>
<dbReference type="InterPro" id="IPR002716">
    <property type="entry name" value="PIN_dom"/>
</dbReference>
<proteinExistence type="inferred from homology"/>
<keyword evidence="5" id="KW-0800">Toxin</keyword>
<dbReference type="Proteomes" id="UP001155840">
    <property type="component" value="Unassembled WGS sequence"/>
</dbReference>
<dbReference type="GO" id="GO:0016787">
    <property type="term" value="F:hydrolase activity"/>
    <property type="evidence" value="ECO:0007669"/>
    <property type="project" value="UniProtKB-KW"/>
</dbReference>
<organism evidence="7 8">
    <name type="scientific">Ferranicluibacter rubi</name>
    <dbReference type="NCBI Taxonomy" id="2715133"/>
    <lineage>
        <taxon>Bacteria</taxon>
        <taxon>Pseudomonadati</taxon>
        <taxon>Pseudomonadota</taxon>
        <taxon>Alphaproteobacteria</taxon>
        <taxon>Hyphomicrobiales</taxon>
        <taxon>Rhizobiaceae</taxon>
        <taxon>Ferranicluibacter</taxon>
    </lineage>
</organism>
<protein>
    <recommendedName>
        <fullName evidence="5">Ribonuclease VapC</fullName>
        <shortName evidence="5">RNase VapC</shortName>
        <ecNumber evidence="5">3.1.-.-</ecNumber>
    </recommendedName>
    <alternativeName>
        <fullName evidence="5">Toxin VapC</fullName>
    </alternativeName>
</protein>
<evidence type="ECO:0000256" key="3">
    <source>
        <dbReference type="ARBA" id="ARBA00022723"/>
    </source>
</evidence>
<dbReference type="InterPro" id="IPR029060">
    <property type="entry name" value="PIN-like_dom_sf"/>
</dbReference>
<feature type="binding site" evidence="5">
    <location>
        <position position="100"/>
    </location>
    <ligand>
        <name>Mg(2+)</name>
        <dbReference type="ChEBI" id="CHEBI:18420"/>
    </ligand>
</feature>
<gene>
    <name evidence="5" type="primary">vapC</name>
    <name evidence="7" type="ORF">G8E10_11305</name>
</gene>